<name>A0A0A9B4X7_ARUDO</name>
<dbReference type="AlphaFoldDB" id="A0A0A9B4X7"/>
<proteinExistence type="predicted"/>
<evidence type="ECO:0000313" key="1">
    <source>
        <dbReference type="EMBL" id="JAD57178.1"/>
    </source>
</evidence>
<dbReference type="EMBL" id="GBRH01240717">
    <property type="protein sequence ID" value="JAD57178.1"/>
    <property type="molecule type" value="Transcribed_RNA"/>
</dbReference>
<protein>
    <submittedName>
        <fullName evidence="1">Uncharacterized protein</fullName>
    </submittedName>
</protein>
<reference evidence="1" key="1">
    <citation type="submission" date="2014-09" db="EMBL/GenBank/DDBJ databases">
        <authorList>
            <person name="Magalhaes I.L.F."/>
            <person name="Oliveira U."/>
            <person name="Santos F.R."/>
            <person name="Vidigal T.H.D.A."/>
            <person name="Brescovit A.D."/>
            <person name="Santos A.J."/>
        </authorList>
    </citation>
    <scope>NUCLEOTIDE SEQUENCE</scope>
    <source>
        <tissue evidence="1">Shoot tissue taken approximately 20 cm above the soil surface</tissue>
    </source>
</reference>
<organism evidence="1">
    <name type="scientific">Arundo donax</name>
    <name type="common">Giant reed</name>
    <name type="synonym">Donax arundinaceus</name>
    <dbReference type="NCBI Taxonomy" id="35708"/>
    <lineage>
        <taxon>Eukaryota</taxon>
        <taxon>Viridiplantae</taxon>
        <taxon>Streptophyta</taxon>
        <taxon>Embryophyta</taxon>
        <taxon>Tracheophyta</taxon>
        <taxon>Spermatophyta</taxon>
        <taxon>Magnoliopsida</taxon>
        <taxon>Liliopsida</taxon>
        <taxon>Poales</taxon>
        <taxon>Poaceae</taxon>
        <taxon>PACMAD clade</taxon>
        <taxon>Arundinoideae</taxon>
        <taxon>Arundineae</taxon>
        <taxon>Arundo</taxon>
    </lineage>
</organism>
<reference evidence="1" key="2">
    <citation type="journal article" date="2015" name="Data Brief">
        <title>Shoot transcriptome of the giant reed, Arundo donax.</title>
        <authorList>
            <person name="Barrero R.A."/>
            <person name="Guerrero F.D."/>
            <person name="Moolhuijzen P."/>
            <person name="Goolsby J.A."/>
            <person name="Tidwell J."/>
            <person name="Bellgard S.E."/>
            <person name="Bellgard M.I."/>
        </authorList>
    </citation>
    <scope>NUCLEOTIDE SEQUENCE</scope>
    <source>
        <tissue evidence="1">Shoot tissue taken approximately 20 cm above the soil surface</tissue>
    </source>
</reference>
<sequence length="60" mass="6882">MYLFIAIKAGTNEMIFVERVEVRIILIMYGSHLCVWVCQFAQSSSSAHQIVLYYSFSSSL</sequence>
<accession>A0A0A9B4X7</accession>